<dbReference type="RefSeq" id="WP_285741614.1">
    <property type="nucleotide sequence ID" value="NZ_CP127162.1"/>
</dbReference>
<keyword evidence="3 5" id="KW-0378">Hydrolase</keyword>
<organism evidence="7 8">
    <name type="scientific">Paenibacillus polygoni</name>
    <dbReference type="NCBI Taxonomy" id="3050112"/>
    <lineage>
        <taxon>Bacteria</taxon>
        <taxon>Bacillati</taxon>
        <taxon>Bacillota</taxon>
        <taxon>Bacilli</taxon>
        <taxon>Bacillales</taxon>
        <taxon>Paenibacillaceae</taxon>
        <taxon>Paenibacillus</taxon>
    </lineage>
</organism>
<gene>
    <name evidence="7" type="ORF">QPK24_12855</name>
</gene>
<dbReference type="Gene3D" id="1.25.10.10">
    <property type="entry name" value="Leucine-rich Repeat Variant"/>
    <property type="match status" value="1"/>
</dbReference>
<dbReference type="Pfam" id="PF00082">
    <property type="entry name" value="Peptidase_S8"/>
    <property type="match status" value="1"/>
</dbReference>
<evidence type="ECO:0000256" key="4">
    <source>
        <dbReference type="ARBA" id="ARBA00022825"/>
    </source>
</evidence>
<dbReference type="InterPro" id="IPR036852">
    <property type="entry name" value="Peptidase_S8/S53_dom_sf"/>
</dbReference>
<keyword evidence="2 5" id="KW-0645">Protease</keyword>
<dbReference type="InterPro" id="IPR050131">
    <property type="entry name" value="Peptidase_S8_subtilisin-like"/>
</dbReference>
<dbReference type="PANTHER" id="PTHR43806:SF11">
    <property type="entry name" value="CEREVISIN-RELATED"/>
    <property type="match status" value="1"/>
</dbReference>
<evidence type="ECO:0000256" key="5">
    <source>
        <dbReference type="PROSITE-ProRule" id="PRU01240"/>
    </source>
</evidence>
<evidence type="ECO:0000256" key="3">
    <source>
        <dbReference type="ARBA" id="ARBA00022801"/>
    </source>
</evidence>
<dbReference type="PROSITE" id="PS51892">
    <property type="entry name" value="SUBTILASE"/>
    <property type="match status" value="1"/>
</dbReference>
<sequence>MEWPSVREFLGIPAHLTGKDIAIAVIDGHFPPHPDITTNDRRYTYLVKTVSTDVKPLIFHAEKEPWRNSHGLMTAAAAAGSGSLSSGYYSGAAPEADLYLLETGAFTTVEETESKFVMALRWLLKNWRRYNIRAVVLTVAYTIDTGLLPWQVDPIKVHCEQLAKEGLLIIVASGNTKELTCSGPASSPSVLSIGGVIVPQHLHEMSPYHGCQGITFEGKRIPELLAPAENIILPSPFKSAEEFEKHYTAKFDNLPDGYARTEGTSYAAPIILGCAACIWQANPEWTASQVKTAMVSTAEYKAEWYEAEAGLVHVKAAAMYPVQSLTHTYNPQKLDDSTAARRERDMISNILSSYNETNSRVSTDKLKSLMIHSVSPKVRAAALLAASSEITYIELKDLLRESSSHIKMAVLYTLHHRKDLWNDSIHYVIDLCKDEDLNIQYCAIKLASTIGDSIFLKPLINGLLEDAVQLRVSIFGARCDALQLLTGITYELEPEFQDGQCWYSERSTESRVNMALKWQQYIEK</sequence>
<reference evidence="7 8" key="1">
    <citation type="submission" date="2023-06" db="EMBL/GenBank/DDBJ databases">
        <title>Paenibacillus polygonum sp. nov., an endophytic bacterium, isolated from Polygonum lapathifolium L. in Nanji Wetland National Nature Reserve, South of Poyang Lake, Jiangxi Province, China.</title>
        <authorList>
            <person name="Yu Z."/>
        </authorList>
    </citation>
    <scope>NUCLEOTIDE SEQUENCE [LARGE SCALE GENOMIC DNA]</scope>
    <source>
        <strain evidence="7 8">C31</strain>
    </source>
</reference>
<keyword evidence="8" id="KW-1185">Reference proteome</keyword>
<dbReference type="SUPFAM" id="SSF48371">
    <property type="entry name" value="ARM repeat"/>
    <property type="match status" value="1"/>
</dbReference>
<dbReference type="InterPro" id="IPR000209">
    <property type="entry name" value="Peptidase_S8/S53_dom"/>
</dbReference>
<dbReference type="Gene3D" id="3.40.50.200">
    <property type="entry name" value="Peptidase S8/S53 domain"/>
    <property type="match status" value="1"/>
</dbReference>
<evidence type="ECO:0000313" key="7">
    <source>
        <dbReference type="EMBL" id="WIV17326.1"/>
    </source>
</evidence>
<feature type="active site" description="Charge relay system" evidence="5">
    <location>
        <position position="70"/>
    </location>
</feature>
<keyword evidence="4 5" id="KW-0720">Serine protease</keyword>
<dbReference type="PANTHER" id="PTHR43806">
    <property type="entry name" value="PEPTIDASE S8"/>
    <property type="match status" value="1"/>
</dbReference>
<name>A0ABY8WYT6_9BACL</name>
<dbReference type="SUPFAM" id="SSF52743">
    <property type="entry name" value="Subtilisin-like"/>
    <property type="match status" value="1"/>
</dbReference>
<comment type="similarity">
    <text evidence="1 5">Belongs to the peptidase S8 family.</text>
</comment>
<dbReference type="EMBL" id="CP127162">
    <property type="protein sequence ID" value="WIV17326.1"/>
    <property type="molecule type" value="Genomic_DNA"/>
</dbReference>
<evidence type="ECO:0000256" key="2">
    <source>
        <dbReference type="ARBA" id="ARBA00022670"/>
    </source>
</evidence>
<feature type="domain" description="Peptidase S8/S53" evidence="6">
    <location>
        <begin position="18"/>
        <end position="301"/>
    </location>
</feature>
<dbReference type="InterPro" id="IPR011989">
    <property type="entry name" value="ARM-like"/>
</dbReference>
<evidence type="ECO:0000256" key="1">
    <source>
        <dbReference type="ARBA" id="ARBA00011073"/>
    </source>
</evidence>
<dbReference type="Proteomes" id="UP001236415">
    <property type="component" value="Chromosome"/>
</dbReference>
<feature type="active site" description="Charge relay system" evidence="5">
    <location>
        <position position="265"/>
    </location>
</feature>
<evidence type="ECO:0000313" key="8">
    <source>
        <dbReference type="Proteomes" id="UP001236415"/>
    </source>
</evidence>
<accession>A0ABY8WYT6</accession>
<evidence type="ECO:0000259" key="6">
    <source>
        <dbReference type="Pfam" id="PF00082"/>
    </source>
</evidence>
<dbReference type="InterPro" id="IPR016024">
    <property type="entry name" value="ARM-type_fold"/>
</dbReference>
<proteinExistence type="inferred from homology"/>
<feature type="active site" description="Charge relay system" evidence="5">
    <location>
        <position position="27"/>
    </location>
</feature>
<protein>
    <submittedName>
        <fullName evidence="7">S8 family serine peptidase</fullName>
    </submittedName>
</protein>